<dbReference type="Proteomes" id="UP000248975">
    <property type="component" value="Unassembled WGS sequence"/>
</dbReference>
<dbReference type="PROSITE" id="PS51318">
    <property type="entry name" value="TAT"/>
    <property type="match status" value="1"/>
</dbReference>
<dbReference type="GO" id="GO:0006508">
    <property type="term" value="P:proteolysis"/>
    <property type="evidence" value="ECO:0007669"/>
    <property type="project" value="UniProtKB-KW"/>
</dbReference>
<keyword evidence="3" id="KW-0645">Protease</keyword>
<dbReference type="PANTHER" id="PTHR37425:SF1">
    <property type="entry name" value="OUTER MEMBRANE PROTEIN"/>
    <property type="match status" value="1"/>
</dbReference>
<reference evidence="12 13" key="1">
    <citation type="submission" date="2017-08" db="EMBL/GenBank/DDBJ databases">
        <title>Infants hospitalized years apart are colonized by the same room-sourced microbial strains.</title>
        <authorList>
            <person name="Brooks B."/>
            <person name="Olm M.R."/>
            <person name="Firek B.A."/>
            <person name="Baker R."/>
            <person name="Thomas B.C."/>
            <person name="Morowitz M.J."/>
            <person name="Banfield J.F."/>
        </authorList>
    </citation>
    <scope>NUCLEOTIDE SEQUENCE [LARGE SCALE GENOMIC DNA]</scope>
    <source>
        <strain evidence="12">S2_003_000_R2_11</strain>
    </source>
</reference>
<keyword evidence="4" id="KW-0479">Metal-binding</keyword>
<gene>
    <name evidence="12" type="ORF">DI533_01705</name>
</gene>
<keyword evidence="5" id="KW-0732">Signal</keyword>
<dbReference type="SUPFAM" id="SSF55166">
    <property type="entry name" value="Hedgehog/DD-peptidase"/>
    <property type="match status" value="1"/>
</dbReference>
<dbReference type="Pfam" id="PF05951">
    <property type="entry name" value="Peptidase_M15_2"/>
    <property type="match status" value="1"/>
</dbReference>
<dbReference type="GO" id="GO:0008237">
    <property type="term" value="F:metallopeptidase activity"/>
    <property type="evidence" value="ECO:0007669"/>
    <property type="project" value="UniProtKB-KW"/>
</dbReference>
<keyword evidence="9" id="KW-0961">Cell wall biogenesis/degradation</keyword>
<dbReference type="InterPro" id="IPR009045">
    <property type="entry name" value="Zn_M74/Hedgehog-like"/>
</dbReference>
<evidence type="ECO:0000256" key="8">
    <source>
        <dbReference type="ARBA" id="ARBA00023049"/>
    </source>
</evidence>
<name>A0A2W5UNL9_CERSP</name>
<accession>A0A2W5UNL9</accession>
<evidence type="ECO:0000256" key="6">
    <source>
        <dbReference type="ARBA" id="ARBA00022801"/>
    </source>
</evidence>
<evidence type="ECO:0000256" key="7">
    <source>
        <dbReference type="ARBA" id="ARBA00022833"/>
    </source>
</evidence>
<keyword evidence="6" id="KW-0378">Hydrolase</keyword>
<dbReference type="InterPro" id="IPR010275">
    <property type="entry name" value="MepK"/>
</dbReference>
<comment type="similarity">
    <text evidence="10">Belongs to the peptidase M15 family.</text>
</comment>
<protein>
    <recommendedName>
        <fullName evidence="11">Murein endopeptidase K</fullName>
    </recommendedName>
</protein>
<dbReference type="PANTHER" id="PTHR37425">
    <property type="match status" value="1"/>
</dbReference>
<evidence type="ECO:0000256" key="2">
    <source>
        <dbReference type="ARBA" id="ARBA00004776"/>
    </source>
</evidence>
<evidence type="ECO:0000256" key="10">
    <source>
        <dbReference type="ARBA" id="ARBA00093448"/>
    </source>
</evidence>
<evidence type="ECO:0000256" key="1">
    <source>
        <dbReference type="ARBA" id="ARBA00001947"/>
    </source>
</evidence>
<proteinExistence type="inferred from homology"/>
<evidence type="ECO:0000256" key="11">
    <source>
        <dbReference type="ARBA" id="ARBA00093666"/>
    </source>
</evidence>
<dbReference type="EMBL" id="QFQS01000001">
    <property type="protein sequence ID" value="PZQ99420.1"/>
    <property type="molecule type" value="Genomic_DNA"/>
</dbReference>
<evidence type="ECO:0000256" key="5">
    <source>
        <dbReference type="ARBA" id="ARBA00022729"/>
    </source>
</evidence>
<comment type="cofactor">
    <cofactor evidence="1">
        <name>Zn(2+)</name>
        <dbReference type="ChEBI" id="CHEBI:29105"/>
    </cofactor>
</comment>
<evidence type="ECO:0000313" key="13">
    <source>
        <dbReference type="Proteomes" id="UP000248975"/>
    </source>
</evidence>
<keyword evidence="7" id="KW-0862">Zinc</keyword>
<dbReference type="InterPro" id="IPR006311">
    <property type="entry name" value="TAT_signal"/>
</dbReference>
<dbReference type="Gene3D" id="3.30.1380.10">
    <property type="match status" value="1"/>
</dbReference>
<dbReference type="AlphaFoldDB" id="A0A2W5UNL9"/>
<sequence length="189" mass="20910">MTETRMTGLTRRGLLGAFAATAVVAAPTYSNAFALLKGAGDIRRIRMYSGRTGESMDTIYWIEGEYIPEVLKEINYFMRDWRTDTKIKIDPRNVDIMAASHRLLDVSEPYMLLSGYRSPQTNAMLRSRSSGVARNSLHIKGQAADLRLKSRSVRQMAKAAASCASGGVGTYSRSNFVHMDCGSVRTWGA</sequence>
<comment type="pathway">
    <text evidence="2">Cell wall biogenesis; cell wall polysaccharide biosynthesis.</text>
</comment>
<evidence type="ECO:0000256" key="4">
    <source>
        <dbReference type="ARBA" id="ARBA00022723"/>
    </source>
</evidence>
<evidence type="ECO:0000256" key="9">
    <source>
        <dbReference type="ARBA" id="ARBA00023316"/>
    </source>
</evidence>
<evidence type="ECO:0000256" key="3">
    <source>
        <dbReference type="ARBA" id="ARBA00022670"/>
    </source>
</evidence>
<dbReference type="GO" id="GO:0046872">
    <property type="term" value="F:metal ion binding"/>
    <property type="evidence" value="ECO:0007669"/>
    <property type="project" value="UniProtKB-KW"/>
</dbReference>
<comment type="caution">
    <text evidence="12">The sequence shown here is derived from an EMBL/GenBank/DDBJ whole genome shotgun (WGS) entry which is preliminary data.</text>
</comment>
<evidence type="ECO:0000313" key="12">
    <source>
        <dbReference type="EMBL" id="PZQ99420.1"/>
    </source>
</evidence>
<dbReference type="GO" id="GO:0071555">
    <property type="term" value="P:cell wall organization"/>
    <property type="evidence" value="ECO:0007669"/>
    <property type="project" value="UniProtKB-KW"/>
</dbReference>
<organism evidence="12 13">
    <name type="scientific">Cereibacter sphaeroides</name>
    <name type="common">Rhodobacter sphaeroides</name>
    <dbReference type="NCBI Taxonomy" id="1063"/>
    <lineage>
        <taxon>Bacteria</taxon>
        <taxon>Pseudomonadati</taxon>
        <taxon>Pseudomonadota</taxon>
        <taxon>Alphaproteobacteria</taxon>
        <taxon>Rhodobacterales</taxon>
        <taxon>Paracoccaceae</taxon>
        <taxon>Cereibacter</taxon>
    </lineage>
</organism>
<keyword evidence="8" id="KW-0482">Metalloprotease</keyword>